<reference evidence="5" key="1">
    <citation type="journal article" date="2014" name="Int. J. Syst. Evol. Microbiol.">
        <title>Complete genome sequence of Corynebacterium casei LMG S-19264T (=DSM 44701T), isolated from a smear-ripened cheese.</title>
        <authorList>
            <consortium name="US DOE Joint Genome Institute (JGI-PGF)"/>
            <person name="Walter F."/>
            <person name="Albersmeier A."/>
            <person name="Kalinowski J."/>
            <person name="Ruckert C."/>
        </authorList>
    </citation>
    <scope>NUCLEOTIDE SEQUENCE</scope>
    <source>
        <strain evidence="5">JCM 5069</strain>
    </source>
</reference>
<keyword evidence="2 3" id="KW-0378">Hydrolase</keyword>
<dbReference type="RefSeq" id="WP_189930916.1">
    <property type="nucleotide sequence ID" value="NZ_BNCD01000005.1"/>
</dbReference>
<dbReference type="Gene3D" id="3.90.79.10">
    <property type="entry name" value="Nucleoside Triphosphate Pyrophosphohydrolase"/>
    <property type="match status" value="1"/>
</dbReference>
<reference evidence="5" key="2">
    <citation type="submission" date="2020-09" db="EMBL/GenBank/DDBJ databases">
        <authorList>
            <person name="Sun Q."/>
            <person name="Ohkuma M."/>
        </authorList>
    </citation>
    <scope>NUCLEOTIDE SEQUENCE</scope>
    <source>
        <strain evidence="5">JCM 5069</strain>
    </source>
</reference>
<gene>
    <name evidence="5" type="ORF">GCM10018793_23870</name>
</gene>
<dbReference type="InterPro" id="IPR020084">
    <property type="entry name" value="NUDIX_hydrolase_CS"/>
</dbReference>
<evidence type="ECO:0000256" key="2">
    <source>
        <dbReference type="ARBA" id="ARBA00022801"/>
    </source>
</evidence>
<name>A0A919G2D0_9ACTN</name>
<dbReference type="InterPro" id="IPR020476">
    <property type="entry name" value="Nudix_hydrolase"/>
</dbReference>
<dbReference type="InterPro" id="IPR015797">
    <property type="entry name" value="NUDIX_hydrolase-like_dom_sf"/>
</dbReference>
<dbReference type="GO" id="GO:0016787">
    <property type="term" value="F:hydrolase activity"/>
    <property type="evidence" value="ECO:0007669"/>
    <property type="project" value="UniProtKB-KW"/>
</dbReference>
<dbReference type="InterPro" id="IPR000086">
    <property type="entry name" value="NUDIX_hydrolase_dom"/>
</dbReference>
<evidence type="ECO:0000256" key="3">
    <source>
        <dbReference type="RuleBase" id="RU003476"/>
    </source>
</evidence>
<dbReference type="PROSITE" id="PS51462">
    <property type="entry name" value="NUDIX"/>
    <property type="match status" value="1"/>
</dbReference>
<dbReference type="PANTHER" id="PTHR43736:SF1">
    <property type="entry name" value="DIHYDRONEOPTERIN TRIPHOSPHATE DIPHOSPHATASE"/>
    <property type="match status" value="1"/>
</dbReference>
<sequence length="168" mass="17923">MHRFERVLPAALMVVPGPDGTVTFVRQLGGPYAGNWLLPGGGIEPGEPAEAAARREAREETGISVQDCSLFAVYEFTGKWEQGQYHLLMFAFLADRPQQVPAGFEGDNVGGIIQARPADIPLHSTDLRILTDAGLTSYPDDVVAPALAADGITMYAHRVGGTARFAAS</sequence>
<dbReference type="PROSITE" id="PS00893">
    <property type="entry name" value="NUDIX_BOX"/>
    <property type="match status" value="1"/>
</dbReference>
<dbReference type="Pfam" id="PF00293">
    <property type="entry name" value="NUDIX"/>
    <property type="match status" value="1"/>
</dbReference>
<evidence type="ECO:0000259" key="4">
    <source>
        <dbReference type="PROSITE" id="PS51462"/>
    </source>
</evidence>
<dbReference type="AlphaFoldDB" id="A0A919G2D0"/>
<protein>
    <recommendedName>
        <fullName evidence="4">Nudix hydrolase domain-containing protein</fullName>
    </recommendedName>
</protein>
<proteinExistence type="inferred from homology"/>
<evidence type="ECO:0000256" key="1">
    <source>
        <dbReference type="ARBA" id="ARBA00005582"/>
    </source>
</evidence>
<comment type="similarity">
    <text evidence="1 3">Belongs to the Nudix hydrolase family.</text>
</comment>
<evidence type="ECO:0000313" key="5">
    <source>
        <dbReference type="EMBL" id="GHH76912.1"/>
    </source>
</evidence>
<evidence type="ECO:0000313" key="6">
    <source>
        <dbReference type="Proteomes" id="UP000603708"/>
    </source>
</evidence>
<dbReference type="PRINTS" id="PR00502">
    <property type="entry name" value="NUDIXFAMILY"/>
</dbReference>
<dbReference type="Proteomes" id="UP000603708">
    <property type="component" value="Unassembled WGS sequence"/>
</dbReference>
<organism evidence="5 6">
    <name type="scientific">Streptomyces sulfonofaciens</name>
    <dbReference type="NCBI Taxonomy" id="68272"/>
    <lineage>
        <taxon>Bacteria</taxon>
        <taxon>Bacillati</taxon>
        <taxon>Actinomycetota</taxon>
        <taxon>Actinomycetes</taxon>
        <taxon>Kitasatosporales</taxon>
        <taxon>Streptomycetaceae</taxon>
        <taxon>Streptomyces</taxon>
    </lineage>
</organism>
<keyword evidence="6" id="KW-1185">Reference proteome</keyword>
<dbReference type="PANTHER" id="PTHR43736">
    <property type="entry name" value="ADP-RIBOSE PYROPHOSPHATASE"/>
    <property type="match status" value="1"/>
</dbReference>
<dbReference type="SUPFAM" id="SSF55811">
    <property type="entry name" value="Nudix"/>
    <property type="match status" value="1"/>
</dbReference>
<dbReference type="EMBL" id="BNCD01000005">
    <property type="protein sequence ID" value="GHH76912.1"/>
    <property type="molecule type" value="Genomic_DNA"/>
</dbReference>
<accession>A0A919G2D0</accession>
<feature type="domain" description="Nudix hydrolase" evidence="4">
    <location>
        <begin position="5"/>
        <end position="135"/>
    </location>
</feature>
<comment type="caution">
    <text evidence="5">The sequence shown here is derived from an EMBL/GenBank/DDBJ whole genome shotgun (WGS) entry which is preliminary data.</text>
</comment>